<dbReference type="EMBL" id="WKJD01000003">
    <property type="protein sequence ID" value="MRX42314.1"/>
    <property type="molecule type" value="Genomic_DNA"/>
</dbReference>
<evidence type="ECO:0000256" key="4">
    <source>
        <dbReference type="ARBA" id="ARBA00022692"/>
    </source>
</evidence>
<dbReference type="GO" id="GO:0005886">
    <property type="term" value="C:plasma membrane"/>
    <property type="evidence" value="ECO:0007669"/>
    <property type="project" value="TreeGrafter"/>
</dbReference>
<dbReference type="SUPFAM" id="SSF81338">
    <property type="entry name" value="Aquaporin-like"/>
    <property type="match status" value="1"/>
</dbReference>
<evidence type="ECO:0000256" key="3">
    <source>
        <dbReference type="ARBA" id="ARBA00022448"/>
    </source>
</evidence>
<comment type="similarity">
    <text evidence="2 7">Belongs to the MIP/aquaporin (TC 1.A.8) family.</text>
</comment>
<dbReference type="InterPro" id="IPR000425">
    <property type="entry name" value="MIP"/>
</dbReference>
<feature type="transmembrane region" description="Helical" evidence="8">
    <location>
        <begin position="6"/>
        <end position="30"/>
    </location>
</feature>
<proteinExistence type="inferred from homology"/>
<keyword evidence="5 8" id="KW-1133">Transmembrane helix</keyword>
<dbReference type="AlphaFoldDB" id="A0A6L5QYB5"/>
<dbReference type="PANTHER" id="PTHR43829:SF9">
    <property type="entry name" value="AQUAPORIN-9"/>
    <property type="match status" value="1"/>
</dbReference>
<evidence type="ECO:0000313" key="10">
    <source>
        <dbReference type="Proteomes" id="UP000476511"/>
    </source>
</evidence>
<dbReference type="Proteomes" id="UP000476511">
    <property type="component" value="Unassembled WGS sequence"/>
</dbReference>
<reference evidence="9 10" key="1">
    <citation type="submission" date="2019-11" db="EMBL/GenBank/DDBJ databases">
        <title>Agromyces kandeliae sp. nov., isolated from mangrove soil.</title>
        <authorList>
            <person name="Wang R."/>
        </authorList>
    </citation>
    <scope>NUCLEOTIDE SEQUENCE [LARGE SCALE GENOMIC DNA]</scope>
    <source>
        <strain evidence="9 10">Q22</strain>
    </source>
</reference>
<evidence type="ECO:0000256" key="6">
    <source>
        <dbReference type="ARBA" id="ARBA00023136"/>
    </source>
</evidence>
<comment type="subcellular location">
    <subcellularLocation>
        <location evidence="1">Membrane</location>
        <topology evidence="1">Multi-pass membrane protein</topology>
    </subcellularLocation>
</comment>
<evidence type="ECO:0000256" key="7">
    <source>
        <dbReference type="RuleBase" id="RU000477"/>
    </source>
</evidence>
<dbReference type="InterPro" id="IPR023271">
    <property type="entry name" value="Aquaporin-like"/>
</dbReference>
<evidence type="ECO:0000256" key="5">
    <source>
        <dbReference type="ARBA" id="ARBA00022989"/>
    </source>
</evidence>
<dbReference type="InterPro" id="IPR022357">
    <property type="entry name" value="MIP_CS"/>
</dbReference>
<dbReference type="GO" id="GO:0015254">
    <property type="term" value="F:glycerol channel activity"/>
    <property type="evidence" value="ECO:0007669"/>
    <property type="project" value="TreeGrafter"/>
</dbReference>
<comment type="caution">
    <text evidence="9">The sequence shown here is derived from an EMBL/GenBank/DDBJ whole genome shotgun (WGS) entry which is preliminary data.</text>
</comment>
<dbReference type="PROSITE" id="PS00221">
    <property type="entry name" value="MIP"/>
    <property type="match status" value="1"/>
</dbReference>
<evidence type="ECO:0000256" key="8">
    <source>
        <dbReference type="SAM" id="Phobius"/>
    </source>
</evidence>
<dbReference type="PANTHER" id="PTHR43829">
    <property type="entry name" value="AQUAPORIN OR AQUAGLYCEROPORIN RELATED"/>
    <property type="match status" value="1"/>
</dbReference>
<evidence type="ECO:0000256" key="2">
    <source>
        <dbReference type="ARBA" id="ARBA00006175"/>
    </source>
</evidence>
<evidence type="ECO:0000256" key="1">
    <source>
        <dbReference type="ARBA" id="ARBA00004141"/>
    </source>
</evidence>
<dbReference type="PRINTS" id="PR00783">
    <property type="entry name" value="MINTRINSICP"/>
</dbReference>
<keyword evidence="4 7" id="KW-0812">Transmembrane</keyword>
<sequence>MDNLGVLFLSELVGTAMLVLLGCGVVANVALAKTKGYNGGFLMVNIGWGLAVFAGVIVAYASGAHINPAVTLGLVANGATEFG</sequence>
<keyword evidence="10" id="KW-1185">Reference proteome</keyword>
<organism evidence="9 10">
    <name type="scientific">Agromyces kandeliae</name>
    <dbReference type="NCBI Taxonomy" id="2666141"/>
    <lineage>
        <taxon>Bacteria</taxon>
        <taxon>Bacillati</taxon>
        <taxon>Actinomycetota</taxon>
        <taxon>Actinomycetes</taxon>
        <taxon>Micrococcales</taxon>
        <taxon>Microbacteriaceae</taxon>
        <taxon>Agromyces</taxon>
    </lineage>
</organism>
<dbReference type="Gene3D" id="1.20.1080.10">
    <property type="entry name" value="Glycerol uptake facilitator protein"/>
    <property type="match status" value="1"/>
</dbReference>
<keyword evidence="6 8" id="KW-0472">Membrane</keyword>
<feature type="transmembrane region" description="Helical" evidence="8">
    <location>
        <begin position="42"/>
        <end position="62"/>
    </location>
</feature>
<feature type="non-terminal residue" evidence="9">
    <location>
        <position position="83"/>
    </location>
</feature>
<keyword evidence="3 7" id="KW-0813">Transport</keyword>
<dbReference type="Pfam" id="PF00230">
    <property type="entry name" value="MIP"/>
    <property type="match status" value="1"/>
</dbReference>
<dbReference type="InterPro" id="IPR050363">
    <property type="entry name" value="MIP/Aquaporin"/>
</dbReference>
<name>A0A6L5QYB5_9MICO</name>
<evidence type="ECO:0000313" key="9">
    <source>
        <dbReference type="EMBL" id="MRX42314.1"/>
    </source>
</evidence>
<dbReference type="RefSeq" id="WP_324612963.1">
    <property type="nucleotide sequence ID" value="NZ_WKJD01000003.1"/>
</dbReference>
<protein>
    <submittedName>
        <fullName evidence="9">Aquaporin family protein</fullName>
    </submittedName>
</protein>
<accession>A0A6L5QYB5</accession>
<gene>
    <name evidence="9" type="ORF">GJR97_01080</name>
</gene>